<dbReference type="PANTHER" id="PTHR38686:SF1">
    <property type="entry name" value="APOLIPOPROTEIN N-ACYLTRANSFERASE"/>
    <property type="match status" value="1"/>
</dbReference>
<evidence type="ECO:0000256" key="4">
    <source>
        <dbReference type="ARBA" id="ARBA00022679"/>
    </source>
</evidence>
<dbReference type="PANTHER" id="PTHR38686">
    <property type="entry name" value="APOLIPOPROTEIN N-ACYLTRANSFERASE"/>
    <property type="match status" value="1"/>
</dbReference>
<evidence type="ECO:0000256" key="8">
    <source>
        <dbReference type="ARBA" id="ARBA00023315"/>
    </source>
</evidence>
<feature type="transmembrane region" description="Helical" evidence="9">
    <location>
        <begin position="237"/>
        <end position="257"/>
    </location>
</feature>
<dbReference type="InterPro" id="IPR003010">
    <property type="entry name" value="C-N_Hydrolase"/>
</dbReference>
<evidence type="ECO:0000256" key="5">
    <source>
        <dbReference type="ARBA" id="ARBA00022692"/>
    </source>
</evidence>
<dbReference type="EMBL" id="CAKLPZ010000001">
    <property type="protein sequence ID" value="CAH0999029.1"/>
    <property type="molecule type" value="Genomic_DNA"/>
</dbReference>
<dbReference type="CDD" id="cd07571">
    <property type="entry name" value="ALP_N-acyl_transferase"/>
    <property type="match status" value="1"/>
</dbReference>
<comment type="similarity">
    <text evidence="2 9">Belongs to the CN hydrolase family. Apolipoprotein N-acyltransferase subfamily.</text>
</comment>
<dbReference type="HAMAP" id="MF_01148">
    <property type="entry name" value="Lnt"/>
    <property type="match status" value="1"/>
</dbReference>
<protein>
    <recommendedName>
        <fullName evidence="9">Apolipoprotein N-acyltransferase</fullName>
        <shortName evidence="9">ALP N-acyltransferase</shortName>
        <ecNumber evidence="9">2.3.1.269</ecNumber>
    </recommendedName>
</protein>
<accession>A0ABN8F4Q2</accession>
<dbReference type="InterPro" id="IPR004563">
    <property type="entry name" value="Apolipo_AcylTrfase"/>
</dbReference>
<evidence type="ECO:0000313" key="11">
    <source>
        <dbReference type="EMBL" id="CAH0999029.1"/>
    </source>
</evidence>
<organism evidence="11 12">
    <name type="scientific">Neolewinella maritima</name>
    <dbReference type="NCBI Taxonomy" id="1383882"/>
    <lineage>
        <taxon>Bacteria</taxon>
        <taxon>Pseudomonadati</taxon>
        <taxon>Bacteroidota</taxon>
        <taxon>Saprospiria</taxon>
        <taxon>Saprospirales</taxon>
        <taxon>Lewinellaceae</taxon>
        <taxon>Neolewinella</taxon>
    </lineage>
</organism>
<comment type="pathway">
    <text evidence="9">Protein modification; lipoprotein biosynthesis (N-acyl transfer).</text>
</comment>
<sequence length="589" mass="65640">MRSRTRYLTAAGLFLAAAGVAVVMYQRSAAEELWGHLPLALYLFSWGGVVALCLAKAGRATYHRFLLSTASGLLLGLGFPGYLPVPFLLLVAWVPLLLLQQKTRSTRTVFWHGFNTFLLYNILATFWVTNTAFAAGLFAVVVNTGLMCVPWLAFHWTSQVSPRVAYLSLVAFWLSFEHFHYNWSLNWPWLTLGNGFAQYPSLVQWYEVTGVLGGSAWILLVNYLLLKWYLSPTPRRVPLALIASVLLPQTGSLIRYATYTPPPGEVIAVSAIQPNLEPHFEKFSSDPQRQLELFASLSQQALRAQDGPVDYLLFPETSFGGLDESRLSTAPAFRALLDVLPDDKLRYLISGYQGYYRFGPDEPVTDAVRYVPTSDGSQVALERLNAAVQLDTRSQDYQSYRKGVFVPGAESFPFRKVLFFLEPLVNSLGGTVAGTGTQTLRTPFVGERARVAPVICYESVFGEYFTGYVREGAQAAFVLTNDGWWDNTAGHRQHLYFSSLRAIETRRAVVRSANMGACAFIDQRGHIASRTHYDQRGYLNGTIQLNDAITPYVRFGDIPARVAMLLAAMALLSNLAHTLRRRSGSLDPH</sequence>
<dbReference type="InterPro" id="IPR036526">
    <property type="entry name" value="C-N_Hydrolase_sf"/>
</dbReference>
<dbReference type="Proteomes" id="UP000837803">
    <property type="component" value="Unassembled WGS sequence"/>
</dbReference>
<feature type="domain" description="CN hydrolase" evidence="10">
    <location>
        <begin position="272"/>
        <end position="545"/>
    </location>
</feature>
<evidence type="ECO:0000256" key="1">
    <source>
        <dbReference type="ARBA" id="ARBA00004651"/>
    </source>
</evidence>
<proteinExistence type="inferred from homology"/>
<keyword evidence="12" id="KW-1185">Reference proteome</keyword>
<evidence type="ECO:0000256" key="7">
    <source>
        <dbReference type="ARBA" id="ARBA00023136"/>
    </source>
</evidence>
<keyword evidence="5 9" id="KW-0812">Transmembrane</keyword>
<dbReference type="GO" id="GO:0016746">
    <property type="term" value="F:acyltransferase activity"/>
    <property type="evidence" value="ECO:0007669"/>
    <property type="project" value="UniProtKB-KW"/>
</dbReference>
<evidence type="ECO:0000313" key="12">
    <source>
        <dbReference type="Proteomes" id="UP000837803"/>
    </source>
</evidence>
<name>A0ABN8F4Q2_9BACT</name>
<evidence type="ECO:0000256" key="6">
    <source>
        <dbReference type="ARBA" id="ARBA00022989"/>
    </source>
</evidence>
<comment type="subcellular location">
    <subcellularLocation>
        <location evidence="1 9">Cell membrane</location>
        <topology evidence="1 9">Multi-pass membrane protein</topology>
    </subcellularLocation>
</comment>
<keyword evidence="8 9" id="KW-0012">Acyltransferase</keyword>
<dbReference type="InterPro" id="IPR045378">
    <property type="entry name" value="LNT_N"/>
</dbReference>
<feature type="transmembrane region" description="Helical" evidence="9">
    <location>
        <begin position="108"/>
        <end position="127"/>
    </location>
</feature>
<keyword evidence="7 9" id="KW-0472">Membrane</keyword>
<keyword evidence="3 9" id="KW-1003">Cell membrane</keyword>
<gene>
    <name evidence="9 11" type="primary">lnt</name>
    <name evidence="11" type="ORF">LEM8419_00324</name>
</gene>
<feature type="transmembrane region" description="Helical" evidence="9">
    <location>
        <begin position="203"/>
        <end position="225"/>
    </location>
</feature>
<evidence type="ECO:0000256" key="2">
    <source>
        <dbReference type="ARBA" id="ARBA00010065"/>
    </source>
</evidence>
<dbReference type="Pfam" id="PF00795">
    <property type="entry name" value="CN_hydrolase"/>
    <property type="match status" value="1"/>
</dbReference>
<evidence type="ECO:0000256" key="9">
    <source>
        <dbReference type="HAMAP-Rule" id="MF_01148"/>
    </source>
</evidence>
<feature type="transmembrane region" description="Helical" evidence="9">
    <location>
        <begin position="7"/>
        <end position="25"/>
    </location>
</feature>
<dbReference type="Gene3D" id="3.60.110.10">
    <property type="entry name" value="Carbon-nitrogen hydrolase"/>
    <property type="match status" value="1"/>
</dbReference>
<evidence type="ECO:0000256" key="3">
    <source>
        <dbReference type="ARBA" id="ARBA00022475"/>
    </source>
</evidence>
<dbReference type="RefSeq" id="WP_238749227.1">
    <property type="nucleotide sequence ID" value="NZ_CAKLPZ010000001.1"/>
</dbReference>
<keyword evidence="6 9" id="KW-1133">Transmembrane helix</keyword>
<comment type="function">
    <text evidence="9">Catalyzes the phospholipid dependent N-acylation of the N-terminal cysteine of apolipoprotein, the last step in lipoprotein maturation.</text>
</comment>
<feature type="transmembrane region" description="Helical" evidence="9">
    <location>
        <begin position="37"/>
        <end position="55"/>
    </location>
</feature>
<keyword evidence="4 9" id="KW-0808">Transferase</keyword>
<dbReference type="PROSITE" id="PS50263">
    <property type="entry name" value="CN_HYDROLASE"/>
    <property type="match status" value="1"/>
</dbReference>
<dbReference type="SUPFAM" id="SSF56317">
    <property type="entry name" value="Carbon-nitrogen hydrolase"/>
    <property type="match status" value="1"/>
</dbReference>
<dbReference type="Pfam" id="PF20154">
    <property type="entry name" value="LNT_N"/>
    <property type="match status" value="1"/>
</dbReference>
<comment type="caution">
    <text evidence="11">The sequence shown here is derived from an EMBL/GenBank/DDBJ whole genome shotgun (WGS) entry which is preliminary data.</text>
</comment>
<dbReference type="NCBIfam" id="TIGR00546">
    <property type="entry name" value="lnt"/>
    <property type="match status" value="1"/>
</dbReference>
<dbReference type="EC" id="2.3.1.269" evidence="9"/>
<feature type="transmembrane region" description="Helical" evidence="9">
    <location>
        <begin position="133"/>
        <end position="152"/>
    </location>
</feature>
<evidence type="ECO:0000259" key="10">
    <source>
        <dbReference type="PROSITE" id="PS50263"/>
    </source>
</evidence>
<reference evidence="11" key="1">
    <citation type="submission" date="2021-12" db="EMBL/GenBank/DDBJ databases">
        <authorList>
            <person name="Rodrigo-Torres L."/>
            <person name="Arahal R. D."/>
            <person name="Lucena T."/>
        </authorList>
    </citation>
    <scope>NUCLEOTIDE SEQUENCE</scope>
    <source>
        <strain evidence="11">CECT 8419</strain>
    </source>
</reference>
<comment type="catalytic activity">
    <reaction evidence="9">
        <text>N-terminal S-1,2-diacyl-sn-glyceryl-L-cysteinyl-[lipoprotein] + a glycerophospholipid = N-acyl-S-1,2-diacyl-sn-glyceryl-L-cysteinyl-[lipoprotein] + a 2-acyl-sn-glycero-3-phospholipid + H(+)</text>
        <dbReference type="Rhea" id="RHEA:48228"/>
        <dbReference type="Rhea" id="RHEA-COMP:14681"/>
        <dbReference type="Rhea" id="RHEA-COMP:14684"/>
        <dbReference type="ChEBI" id="CHEBI:15378"/>
        <dbReference type="ChEBI" id="CHEBI:136912"/>
        <dbReference type="ChEBI" id="CHEBI:140656"/>
        <dbReference type="ChEBI" id="CHEBI:140657"/>
        <dbReference type="ChEBI" id="CHEBI:140660"/>
        <dbReference type="EC" id="2.3.1.269"/>
    </reaction>
</comment>